<evidence type="ECO:0000313" key="13">
    <source>
        <dbReference type="Proteomes" id="UP000176815"/>
    </source>
</evidence>
<dbReference type="GO" id="GO:0009432">
    <property type="term" value="P:SOS response"/>
    <property type="evidence" value="ECO:0007669"/>
    <property type="project" value="UniProtKB-UniRule"/>
</dbReference>
<comment type="subcellular location">
    <subcellularLocation>
        <location evidence="1 9 10">Cytoplasm</location>
    </subcellularLocation>
</comment>
<keyword evidence="4 9" id="KW-0963">Cytoplasm</keyword>
<evidence type="ECO:0000256" key="3">
    <source>
        <dbReference type="ARBA" id="ARBA00020170"/>
    </source>
</evidence>
<dbReference type="PROSITE" id="PS00617">
    <property type="entry name" value="RECF_1"/>
    <property type="match status" value="1"/>
</dbReference>
<dbReference type="InterPro" id="IPR042174">
    <property type="entry name" value="RecF_2"/>
</dbReference>
<dbReference type="PANTHER" id="PTHR32182">
    <property type="entry name" value="DNA REPLICATION AND REPAIR PROTEIN RECF"/>
    <property type="match status" value="1"/>
</dbReference>
<dbReference type="Pfam" id="PF02463">
    <property type="entry name" value="SMC_N"/>
    <property type="match status" value="1"/>
</dbReference>
<keyword evidence="6 9" id="KW-0547">Nucleotide-binding</keyword>
<keyword evidence="9 10" id="KW-0227">DNA damage</keyword>
<organism evidence="12 13">
    <name type="scientific">candidate division WWE3 bacterium RIFOXYD1_FULL_39_9</name>
    <dbReference type="NCBI Taxonomy" id="1802649"/>
    <lineage>
        <taxon>Bacteria</taxon>
        <taxon>Katanobacteria</taxon>
    </lineage>
</organism>
<evidence type="ECO:0000256" key="4">
    <source>
        <dbReference type="ARBA" id="ARBA00022490"/>
    </source>
</evidence>
<dbReference type="NCBIfam" id="TIGR00611">
    <property type="entry name" value="recf"/>
    <property type="match status" value="1"/>
</dbReference>
<dbReference type="GO" id="GO:0003697">
    <property type="term" value="F:single-stranded DNA binding"/>
    <property type="evidence" value="ECO:0007669"/>
    <property type="project" value="UniProtKB-UniRule"/>
</dbReference>
<comment type="similarity">
    <text evidence="2 9 10">Belongs to the RecF family.</text>
</comment>
<protein>
    <recommendedName>
        <fullName evidence="3 9">DNA replication and repair protein RecF</fullName>
    </recommendedName>
</protein>
<dbReference type="InterPro" id="IPR027417">
    <property type="entry name" value="P-loop_NTPase"/>
</dbReference>
<evidence type="ECO:0000256" key="7">
    <source>
        <dbReference type="ARBA" id="ARBA00022840"/>
    </source>
</evidence>
<dbReference type="InterPro" id="IPR018078">
    <property type="entry name" value="DNA-binding_RecF_CS"/>
</dbReference>
<evidence type="ECO:0000256" key="5">
    <source>
        <dbReference type="ARBA" id="ARBA00022705"/>
    </source>
</evidence>
<sequence>MRIHNINLHNFRNHGKYTCVFENDLTIIYGVNGAGKTNLLEAIYVLATSKSPRTKYDSDLIELKKNFATITGVIDSNGDEYNLELQVLRSELNPNLSVKKAKVNKVIKTIAYFCGVFNAVLFTPQDIDIITGSPGVRRRYLDLLLAQIDPNYKKSLSLYNKSLKQRNKLLEDIRKEGRGRDQIPFWDNIIVQNGLILQSGRQKYINYINSRLSSLTEELDNKHKEAKIIYKENEISQDKLDKHLEIDIRAQTTLIGPHRDDFHVELGTFDVGQFGSRGQQRTLLLCLKLLEIEYFEQERGQRPVLLLDDIFSELDSSHKNAVMEVIGKQQTIITSAEDIRELGLELSGTPHVIRL</sequence>
<dbReference type="SUPFAM" id="SSF52540">
    <property type="entry name" value="P-loop containing nucleoside triphosphate hydrolases"/>
    <property type="match status" value="1"/>
</dbReference>
<evidence type="ECO:0000259" key="11">
    <source>
        <dbReference type="Pfam" id="PF02463"/>
    </source>
</evidence>
<comment type="caution">
    <text evidence="12">The sequence shown here is derived from an EMBL/GenBank/DDBJ whole genome shotgun (WGS) entry which is preliminary data.</text>
</comment>
<keyword evidence="5 9" id="KW-0235">DNA replication</keyword>
<keyword evidence="8 9" id="KW-0238">DNA-binding</keyword>
<reference evidence="12 13" key="1">
    <citation type="journal article" date="2016" name="Nat. Commun.">
        <title>Thousands of microbial genomes shed light on interconnected biogeochemical processes in an aquifer system.</title>
        <authorList>
            <person name="Anantharaman K."/>
            <person name="Brown C.T."/>
            <person name="Hug L.A."/>
            <person name="Sharon I."/>
            <person name="Castelle C.J."/>
            <person name="Probst A.J."/>
            <person name="Thomas B.C."/>
            <person name="Singh A."/>
            <person name="Wilkins M.J."/>
            <person name="Karaoz U."/>
            <person name="Brodie E.L."/>
            <person name="Williams K.H."/>
            <person name="Hubbard S.S."/>
            <person name="Banfield J.F."/>
        </authorList>
    </citation>
    <scope>NUCLEOTIDE SEQUENCE [LARGE SCALE GENOMIC DNA]</scope>
</reference>
<gene>
    <name evidence="9" type="primary">recF</name>
    <name evidence="12" type="ORF">A2619_01955</name>
</gene>
<evidence type="ECO:0000256" key="1">
    <source>
        <dbReference type="ARBA" id="ARBA00004496"/>
    </source>
</evidence>
<dbReference type="HAMAP" id="MF_00365">
    <property type="entry name" value="RecF"/>
    <property type="match status" value="1"/>
</dbReference>
<dbReference type="EMBL" id="MEWG01000018">
    <property type="protein sequence ID" value="OGC77527.1"/>
    <property type="molecule type" value="Genomic_DNA"/>
</dbReference>
<dbReference type="AlphaFoldDB" id="A0A1F4X787"/>
<dbReference type="GO" id="GO:0006302">
    <property type="term" value="P:double-strand break repair"/>
    <property type="evidence" value="ECO:0007669"/>
    <property type="project" value="TreeGrafter"/>
</dbReference>
<feature type="binding site" evidence="9">
    <location>
        <begin position="30"/>
        <end position="37"/>
    </location>
    <ligand>
        <name>ATP</name>
        <dbReference type="ChEBI" id="CHEBI:30616"/>
    </ligand>
</feature>
<evidence type="ECO:0000256" key="6">
    <source>
        <dbReference type="ARBA" id="ARBA00022741"/>
    </source>
</evidence>
<keyword evidence="9 10" id="KW-0742">SOS response</keyword>
<evidence type="ECO:0000313" key="12">
    <source>
        <dbReference type="EMBL" id="OGC77527.1"/>
    </source>
</evidence>
<evidence type="ECO:0000256" key="2">
    <source>
        <dbReference type="ARBA" id="ARBA00008016"/>
    </source>
</evidence>
<dbReference type="GO" id="GO:0005524">
    <property type="term" value="F:ATP binding"/>
    <property type="evidence" value="ECO:0007669"/>
    <property type="project" value="UniProtKB-UniRule"/>
</dbReference>
<comment type="function">
    <text evidence="9 10">The RecF protein is involved in DNA metabolism; it is required for DNA replication and normal SOS inducibility. RecF binds preferentially to single-stranded, linear DNA. It also seems to bind ATP.</text>
</comment>
<dbReference type="GO" id="GO:0000731">
    <property type="term" value="P:DNA synthesis involved in DNA repair"/>
    <property type="evidence" value="ECO:0007669"/>
    <property type="project" value="TreeGrafter"/>
</dbReference>
<evidence type="ECO:0000256" key="9">
    <source>
        <dbReference type="HAMAP-Rule" id="MF_00365"/>
    </source>
</evidence>
<keyword evidence="9 10" id="KW-0234">DNA repair</keyword>
<evidence type="ECO:0000256" key="8">
    <source>
        <dbReference type="ARBA" id="ARBA00023125"/>
    </source>
</evidence>
<dbReference type="Gene3D" id="1.20.1050.90">
    <property type="entry name" value="RecF/RecN/SMC, N-terminal domain"/>
    <property type="match status" value="1"/>
</dbReference>
<accession>A0A1F4X787</accession>
<proteinExistence type="inferred from homology"/>
<dbReference type="InterPro" id="IPR003395">
    <property type="entry name" value="RecF/RecN/SMC_N"/>
</dbReference>
<evidence type="ECO:0000256" key="10">
    <source>
        <dbReference type="RuleBase" id="RU000578"/>
    </source>
</evidence>
<dbReference type="GO" id="GO:0006260">
    <property type="term" value="P:DNA replication"/>
    <property type="evidence" value="ECO:0007669"/>
    <property type="project" value="UniProtKB-UniRule"/>
</dbReference>
<dbReference type="PROSITE" id="PS00618">
    <property type="entry name" value="RECF_2"/>
    <property type="match status" value="1"/>
</dbReference>
<dbReference type="Proteomes" id="UP000176815">
    <property type="component" value="Unassembled WGS sequence"/>
</dbReference>
<keyword evidence="7 9" id="KW-0067">ATP-binding</keyword>
<feature type="domain" description="RecF/RecN/SMC N-terminal" evidence="11">
    <location>
        <begin position="3"/>
        <end position="335"/>
    </location>
</feature>
<dbReference type="Gene3D" id="3.40.50.300">
    <property type="entry name" value="P-loop containing nucleotide triphosphate hydrolases"/>
    <property type="match status" value="1"/>
</dbReference>
<dbReference type="InterPro" id="IPR001238">
    <property type="entry name" value="DNA-binding_RecF"/>
</dbReference>
<name>A0A1F4X787_UNCKA</name>
<dbReference type="GO" id="GO:0005737">
    <property type="term" value="C:cytoplasm"/>
    <property type="evidence" value="ECO:0007669"/>
    <property type="project" value="UniProtKB-SubCell"/>
</dbReference>
<dbReference type="PANTHER" id="PTHR32182:SF0">
    <property type="entry name" value="DNA REPLICATION AND REPAIR PROTEIN RECF"/>
    <property type="match status" value="1"/>
</dbReference>